<evidence type="ECO:0000313" key="1">
    <source>
        <dbReference type="EMBL" id="GAA2892287.1"/>
    </source>
</evidence>
<sequence>MSSFPLYKETIRSVFENPACLTWVHSENIRDVVQAFGGQPEQLAEGGFDDLYESYELDNDEAIVLITQSPGWFLAVEFTKYMGARRDVLRRLSAGGEALTLAWTIELDATFAYAADGKLESVFDPVRQGTTAAEPEYLAWAQAYGVTAEQWRDDWLAASFALAEQISGLRVDQTWKERTHLVLSIERQEAGEPAARPPLALKEEMWELVMRHPRVAAIAANPSEDDFTEMSLIASEMVVRAAGLEGPDIDEALNAIGAGRHGESVRALNDRLLTLSDGFRRRAAEVMDENANAGLPDPDTDWGRFLMKHHALKTLAAPLAMDPYPGCKAAIRQAREVVVGQRRQNDNYRLLKAMENIAFYMFNGHNP</sequence>
<dbReference type="Pfam" id="PF20062">
    <property type="entry name" value="DUF6461"/>
    <property type="match status" value="1"/>
</dbReference>
<proteinExistence type="predicted"/>
<keyword evidence="2" id="KW-1185">Reference proteome</keyword>
<dbReference type="EMBL" id="BAAAVI010000049">
    <property type="protein sequence ID" value="GAA2892287.1"/>
    <property type="molecule type" value="Genomic_DNA"/>
</dbReference>
<dbReference type="InterPro" id="IPR045592">
    <property type="entry name" value="DUF6461"/>
</dbReference>
<reference evidence="1 2" key="1">
    <citation type="journal article" date="2019" name="Int. J. Syst. Evol. Microbiol.">
        <title>The Global Catalogue of Microorganisms (GCM) 10K type strain sequencing project: providing services to taxonomists for standard genome sequencing and annotation.</title>
        <authorList>
            <consortium name="The Broad Institute Genomics Platform"/>
            <consortium name="The Broad Institute Genome Sequencing Center for Infectious Disease"/>
            <person name="Wu L."/>
            <person name="Ma J."/>
        </authorList>
    </citation>
    <scope>NUCLEOTIDE SEQUENCE [LARGE SCALE GENOMIC DNA]</scope>
    <source>
        <strain evidence="1 2">JCM 6242</strain>
    </source>
</reference>
<protein>
    <submittedName>
        <fullName evidence="1">Uncharacterized protein</fullName>
    </submittedName>
</protein>
<comment type="caution">
    <text evidence="1">The sequence shown here is derived from an EMBL/GenBank/DDBJ whole genome shotgun (WGS) entry which is preliminary data.</text>
</comment>
<organism evidence="1 2">
    <name type="scientific">Streptosporangium fragile</name>
    <dbReference type="NCBI Taxonomy" id="46186"/>
    <lineage>
        <taxon>Bacteria</taxon>
        <taxon>Bacillati</taxon>
        <taxon>Actinomycetota</taxon>
        <taxon>Actinomycetes</taxon>
        <taxon>Streptosporangiales</taxon>
        <taxon>Streptosporangiaceae</taxon>
        <taxon>Streptosporangium</taxon>
    </lineage>
</organism>
<dbReference type="Proteomes" id="UP001500831">
    <property type="component" value="Unassembled WGS sequence"/>
</dbReference>
<gene>
    <name evidence="1" type="ORF">GCM10010517_56790</name>
</gene>
<name>A0ABN3W6M8_9ACTN</name>
<accession>A0ABN3W6M8</accession>
<evidence type="ECO:0000313" key="2">
    <source>
        <dbReference type="Proteomes" id="UP001500831"/>
    </source>
</evidence>